<protein>
    <submittedName>
        <fullName evidence="1">Uncharacterized protein</fullName>
    </submittedName>
</protein>
<dbReference type="InParanoid" id="M1DPI8"/>
<reference evidence="2" key="1">
    <citation type="journal article" date="2011" name="Nature">
        <title>Genome sequence and analysis of the tuber crop potato.</title>
        <authorList>
            <consortium name="The Potato Genome Sequencing Consortium"/>
        </authorList>
    </citation>
    <scope>NUCLEOTIDE SEQUENCE [LARGE SCALE GENOMIC DNA]</scope>
    <source>
        <strain evidence="2">cv. DM1-3 516 R44</strain>
    </source>
</reference>
<dbReference type="Proteomes" id="UP000011115">
    <property type="component" value="Unassembled WGS sequence"/>
</dbReference>
<proteinExistence type="predicted"/>
<accession>M1DPI8</accession>
<dbReference type="Gramene" id="PGSC0003DMT400092303">
    <property type="protein sequence ID" value="PGSC0003DMT400092303"/>
    <property type="gene ID" value="PGSC0003DMG400041874"/>
</dbReference>
<organism evidence="1 2">
    <name type="scientific">Solanum tuberosum</name>
    <name type="common">Potato</name>
    <dbReference type="NCBI Taxonomy" id="4113"/>
    <lineage>
        <taxon>Eukaryota</taxon>
        <taxon>Viridiplantae</taxon>
        <taxon>Streptophyta</taxon>
        <taxon>Embryophyta</taxon>
        <taxon>Tracheophyta</taxon>
        <taxon>Spermatophyta</taxon>
        <taxon>Magnoliopsida</taxon>
        <taxon>eudicotyledons</taxon>
        <taxon>Gunneridae</taxon>
        <taxon>Pentapetalae</taxon>
        <taxon>asterids</taxon>
        <taxon>lamiids</taxon>
        <taxon>Solanales</taxon>
        <taxon>Solanaceae</taxon>
        <taxon>Solanoideae</taxon>
        <taxon>Solaneae</taxon>
        <taxon>Solanum</taxon>
    </lineage>
</organism>
<dbReference type="EnsemblPlants" id="PGSC0003DMT400092303">
    <property type="protein sequence ID" value="PGSC0003DMT400092303"/>
    <property type="gene ID" value="PGSC0003DMG400041874"/>
</dbReference>
<dbReference type="HOGENOM" id="CLU_3415626_0_0_1"/>
<sequence>MEFVTRSSAYRSRIDRFPISSLAASVL</sequence>
<dbReference type="AlphaFoldDB" id="M1DPI8"/>
<evidence type="ECO:0000313" key="2">
    <source>
        <dbReference type="Proteomes" id="UP000011115"/>
    </source>
</evidence>
<keyword evidence="2" id="KW-1185">Reference proteome</keyword>
<dbReference type="PaxDb" id="4113-PGSC0003DMT400092303"/>
<evidence type="ECO:0000313" key="1">
    <source>
        <dbReference type="EnsemblPlants" id="PGSC0003DMT400092303"/>
    </source>
</evidence>
<reference evidence="1" key="2">
    <citation type="submission" date="2015-06" db="UniProtKB">
        <authorList>
            <consortium name="EnsemblPlants"/>
        </authorList>
    </citation>
    <scope>IDENTIFICATION</scope>
    <source>
        <strain evidence="1">DM1-3 516 R44</strain>
    </source>
</reference>
<name>M1DPI8_SOLTU</name>